<sequence>MALTAAEVKNAKPDEARDYKLADGGGLYLFVTRKGARSWRLKYRFGGKEKLLTFGLFPEVGLADARERRDVSRRMIRDGKDPAIEIERQRQAQIAAAGAMFKAVALDWHEAEKPRWSPRHAQVVMNALTRDVFPDLGRRPVADIDGPEILRALRKIERRGAIETAKRVKGYISEVMKRAKGEHLILVNPVTSDMDRALKPTPRGSKQPALTTLPALLSLQRVVDASTSSPVTKIASRLLAITHVRVGVLRTASWDEISGIDWDDQAAPVVDAVWRISAERMKLEVEHKGDEAFDHDVPLAPQAVACLRALRMLTGRCPLLFPSNKSTRVPMSDSAISTLYKRMDGGRFKGKHVPHGWRSAFSTLMNEWAMEHGREGDRLLIDLMLAHRPKGVSGSEFAYMRAKFAKRRRELAETWATMVSDGLDQPFTLLRERADSNSLDPLR</sequence>
<protein>
    <submittedName>
        <fullName evidence="6">Integrase</fullName>
    </submittedName>
</protein>
<dbReference type="AlphaFoldDB" id="A0A840FJJ3"/>
<evidence type="ECO:0000313" key="7">
    <source>
        <dbReference type="Proteomes" id="UP000529795"/>
    </source>
</evidence>
<evidence type="ECO:0000256" key="3">
    <source>
        <dbReference type="ARBA" id="ARBA00023125"/>
    </source>
</evidence>
<dbReference type="InterPro" id="IPR010998">
    <property type="entry name" value="Integrase_recombinase_N"/>
</dbReference>
<keyword evidence="3" id="KW-0238">DNA-binding</keyword>
<feature type="domain" description="Tyr recombinase" evidence="5">
    <location>
        <begin position="206"/>
        <end position="413"/>
    </location>
</feature>
<dbReference type="InterPro" id="IPR025166">
    <property type="entry name" value="Integrase_DNA_bind_dom"/>
</dbReference>
<dbReference type="InterPro" id="IPR050808">
    <property type="entry name" value="Phage_Integrase"/>
</dbReference>
<name>A0A840FJJ3_9SPHN</name>
<keyword evidence="7" id="KW-1185">Reference proteome</keyword>
<dbReference type="Gene3D" id="1.10.150.130">
    <property type="match status" value="1"/>
</dbReference>
<dbReference type="GO" id="GO:0006310">
    <property type="term" value="P:DNA recombination"/>
    <property type="evidence" value="ECO:0007669"/>
    <property type="project" value="UniProtKB-KW"/>
</dbReference>
<evidence type="ECO:0000256" key="1">
    <source>
        <dbReference type="ARBA" id="ARBA00008857"/>
    </source>
</evidence>
<comment type="caution">
    <text evidence="6">The sequence shown here is derived from an EMBL/GenBank/DDBJ whole genome shotgun (WGS) entry which is preliminary data.</text>
</comment>
<keyword evidence="2" id="KW-0229">DNA integration</keyword>
<dbReference type="Pfam" id="PF22022">
    <property type="entry name" value="Phage_int_M"/>
    <property type="match status" value="1"/>
</dbReference>
<dbReference type="PANTHER" id="PTHR30629:SF2">
    <property type="entry name" value="PROPHAGE INTEGRASE INTS-RELATED"/>
    <property type="match status" value="1"/>
</dbReference>
<dbReference type="RefSeq" id="WP_183984366.1">
    <property type="nucleotide sequence ID" value="NZ_JACIEV010000005.1"/>
</dbReference>
<evidence type="ECO:0000256" key="2">
    <source>
        <dbReference type="ARBA" id="ARBA00022908"/>
    </source>
</evidence>
<dbReference type="InterPro" id="IPR053876">
    <property type="entry name" value="Phage_int_M"/>
</dbReference>
<dbReference type="PROSITE" id="PS51898">
    <property type="entry name" value="TYR_RECOMBINASE"/>
    <property type="match status" value="1"/>
</dbReference>
<accession>A0A840FJJ3</accession>
<dbReference type="InterPro" id="IPR011010">
    <property type="entry name" value="DNA_brk_join_enz"/>
</dbReference>
<reference evidence="6 7" key="1">
    <citation type="submission" date="2020-08" db="EMBL/GenBank/DDBJ databases">
        <title>Genomic Encyclopedia of Type Strains, Phase IV (KMG-IV): sequencing the most valuable type-strain genomes for metagenomic binning, comparative biology and taxonomic classification.</title>
        <authorList>
            <person name="Goeker M."/>
        </authorList>
    </citation>
    <scope>NUCLEOTIDE SEQUENCE [LARGE SCALE GENOMIC DNA]</scope>
    <source>
        <strain evidence="6 7">YC6723</strain>
    </source>
</reference>
<dbReference type="InterPro" id="IPR038488">
    <property type="entry name" value="Integrase_DNA-bd_sf"/>
</dbReference>
<dbReference type="Proteomes" id="UP000529795">
    <property type="component" value="Unassembled WGS sequence"/>
</dbReference>
<proteinExistence type="inferred from homology"/>
<dbReference type="PANTHER" id="PTHR30629">
    <property type="entry name" value="PROPHAGE INTEGRASE"/>
    <property type="match status" value="1"/>
</dbReference>
<dbReference type="InterPro" id="IPR002104">
    <property type="entry name" value="Integrase_catalytic"/>
</dbReference>
<keyword evidence="4" id="KW-0233">DNA recombination</keyword>
<dbReference type="SUPFAM" id="SSF56349">
    <property type="entry name" value="DNA breaking-rejoining enzymes"/>
    <property type="match status" value="1"/>
</dbReference>
<evidence type="ECO:0000313" key="6">
    <source>
        <dbReference type="EMBL" id="MBB4154128.1"/>
    </source>
</evidence>
<dbReference type="InterPro" id="IPR013762">
    <property type="entry name" value="Integrase-like_cat_sf"/>
</dbReference>
<dbReference type="EMBL" id="JACIEV010000005">
    <property type="protein sequence ID" value="MBB4154128.1"/>
    <property type="molecule type" value="Genomic_DNA"/>
</dbReference>
<dbReference type="Gene3D" id="1.10.443.10">
    <property type="entry name" value="Intergrase catalytic core"/>
    <property type="match status" value="1"/>
</dbReference>
<gene>
    <name evidence="6" type="ORF">GGQ80_002038</name>
</gene>
<dbReference type="Pfam" id="PF13356">
    <property type="entry name" value="Arm-DNA-bind_3"/>
    <property type="match status" value="1"/>
</dbReference>
<evidence type="ECO:0000259" key="5">
    <source>
        <dbReference type="PROSITE" id="PS51898"/>
    </source>
</evidence>
<dbReference type="GO" id="GO:0003677">
    <property type="term" value="F:DNA binding"/>
    <property type="evidence" value="ECO:0007669"/>
    <property type="project" value="UniProtKB-KW"/>
</dbReference>
<evidence type="ECO:0000256" key="4">
    <source>
        <dbReference type="ARBA" id="ARBA00023172"/>
    </source>
</evidence>
<organism evidence="6 7">
    <name type="scientific">Sphingomonas jinjuensis</name>
    <dbReference type="NCBI Taxonomy" id="535907"/>
    <lineage>
        <taxon>Bacteria</taxon>
        <taxon>Pseudomonadati</taxon>
        <taxon>Pseudomonadota</taxon>
        <taxon>Alphaproteobacteria</taxon>
        <taxon>Sphingomonadales</taxon>
        <taxon>Sphingomonadaceae</taxon>
        <taxon>Sphingomonas</taxon>
    </lineage>
</organism>
<comment type="similarity">
    <text evidence="1">Belongs to the 'phage' integrase family.</text>
</comment>
<dbReference type="Gene3D" id="3.30.160.390">
    <property type="entry name" value="Integrase, DNA-binding domain"/>
    <property type="match status" value="1"/>
</dbReference>
<dbReference type="GO" id="GO:0015074">
    <property type="term" value="P:DNA integration"/>
    <property type="evidence" value="ECO:0007669"/>
    <property type="project" value="UniProtKB-KW"/>
</dbReference>